<accession>A0A450WRF7</accession>
<organism evidence="2">
    <name type="scientific">Candidatus Kentrum sp. LPFa</name>
    <dbReference type="NCBI Taxonomy" id="2126335"/>
    <lineage>
        <taxon>Bacteria</taxon>
        <taxon>Pseudomonadati</taxon>
        <taxon>Pseudomonadota</taxon>
        <taxon>Gammaproteobacteria</taxon>
        <taxon>Candidatus Kentrum</taxon>
    </lineage>
</organism>
<sequence length="202" mass="21765">MRFPTEEDKILALGREVSAGLEANKDLFPNPPIEPEKLDLLEQVCIDATEAAIAAHAAAERATAVKHAAFITYADNIKTELRYAENTADFDDIKLKTLGWGGRKGRTPLAPPGRALDLAIVETGRGRISLRWARPGDGGKVATYKILRRDRAADGDWKNEGVALATEITLAGQEQGKELEYGVVSMNKAGEGPISNTVTAVL</sequence>
<dbReference type="AlphaFoldDB" id="A0A450WRF7"/>
<proteinExistence type="predicted"/>
<dbReference type="InterPro" id="IPR003961">
    <property type="entry name" value="FN3_dom"/>
</dbReference>
<feature type="domain" description="Fibronectin type-III" evidence="1">
    <location>
        <begin position="112"/>
        <end position="202"/>
    </location>
</feature>
<evidence type="ECO:0000313" key="2">
    <source>
        <dbReference type="EMBL" id="VFK19600.1"/>
    </source>
</evidence>
<dbReference type="EMBL" id="CAADFK010000178">
    <property type="protein sequence ID" value="VFK19600.1"/>
    <property type="molecule type" value="Genomic_DNA"/>
</dbReference>
<reference evidence="2" key="1">
    <citation type="submission" date="2019-02" db="EMBL/GenBank/DDBJ databases">
        <authorList>
            <person name="Gruber-Vodicka R. H."/>
            <person name="Seah K. B. B."/>
        </authorList>
    </citation>
    <scope>NUCLEOTIDE SEQUENCE</scope>
    <source>
        <strain evidence="2">BECK_S313</strain>
    </source>
</reference>
<dbReference type="InterPro" id="IPR013783">
    <property type="entry name" value="Ig-like_fold"/>
</dbReference>
<dbReference type="CDD" id="cd00063">
    <property type="entry name" value="FN3"/>
    <property type="match status" value="1"/>
</dbReference>
<gene>
    <name evidence="2" type="ORF">BECKLPF1236B_GA0070989_11784</name>
</gene>
<dbReference type="SUPFAM" id="SSF49265">
    <property type="entry name" value="Fibronectin type III"/>
    <property type="match status" value="1"/>
</dbReference>
<dbReference type="InterPro" id="IPR036116">
    <property type="entry name" value="FN3_sf"/>
</dbReference>
<name>A0A450WRF7_9GAMM</name>
<dbReference type="PROSITE" id="PS50853">
    <property type="entry name" value="FN3"/>
    <property type="match status" value="1"/>
</dbReference>
<evidence type="ECO:0000259" key="1">
    <source>
        <dbReference type="PROSITE" id="PS50853"/>
    </source>
</evidence>
<protein>
    <recommendedName>
        <fullName evidence="1">Fibronectin type-III domain-containing protein</fullName>
    </recommendedName>
</protein>
<dbReference type="Gene3D" id="2.60.40.10">
    <property type="entry name" value="Immunoglobulins"/>
    <property type="match status" value="1"/>
</dbReference>